<organism evidence="6 7">
    <name type="scientific">Verruconis gallopava</name>
    <dbReference type="NCBI Taxonomy" id="253628"/>
    <lineage>
        <taxon>Eukaryota</taxon>
        <taxon>Fungi</taxon>
        <taxon>Dikarya</taxon>
        <taxon>Ascomycota</taxon>
        <taxon>Pezizomycotina</taxon>
        <taxon>Dothideomycetes</taxon>
        <taxon>Pleosporomycetidae</taxon>
        <taxon>Venturiales</taxon>
        <taxon>Sympoventuriaceae</taxon>
        <taxon>Verruconis</taxon>
    </lineage>
</organism>
<dbReference type="VEuPathDB" id="FungiDB:PV09_01635"/>
<feature type="domain" description="Rax2-like second" evidence="4">
    <location>
        <begin position="219"/>
        <end position="367"/>
    </location>
</feature>
<dbReference type="RefSeq" id="XP_016217566.1">
    <property type="nucleotide sequence ID" value="XM_016354554.1"/>
</dbReference>
<keyword evidence="2" id="KW-0732">Signal</keyword>
<evidence type="ECO:0000259" key="4">
    <source>
        <dbReference type="Pfam" id="PF20842"/>
    </source>
</evidence>
<keyword evidence="1" id="KW-0812">Transmembrane</keyword>
<accession>A0A0D1Z3Y7</accession>
<feature type="domain" description="Rax2-like C-terminal" evidence="3">
    <location>
        <begin position="898"/>
        <end position="1146"/>
    </location>
</feature>
<dbReference type="InterPro" id="IPR048265">
    <property type="entry name" value="Rax2-like_third"/>
</dbReference>
<evidence type="ECO:0000259" key="3">
    <source>
        <dbReference type="Pfam" id="PF12768"/>
    </source>
</evidence>
<dbReference type="InParanoid" id="A0A0D1Z3Y7"/>
<evidence type="ECO:0000256" key="1">
    <source>
        <dbReference type="SAM" id="Phobius"/>
    </source>
</evidence>
<dbReference type="InterPro" id="IPR011043">
    <property type="entry name" value="Gal_Oxase/kelch_b-propeller"/>
</dbReference>
<evidence type="ECO:0000313" key="6">
    <source>
        <dbReference type="EMBL" id="KIW07697.1"/>
    </source>
</evidence>
<dbReference type="Proteomes" id="UP000053259">
    <property type="component" value="Unassembled WGS sequence"/>
</dbReference>
<reference evidence="6 7" key="1">
    <citation type="submission" date="2015-01" db="EMBL/GenBank/DDBJ databases">
        <title>The Genome Sequence of Ochroconis gallopava CBS43764.</title>
        <authorList>
            <consortium name="The Broad Institute Genomics Platform"/>
            <person name="Cuomo C."/>
            <person name="de Hoog S."/>
            <person name="Gorbushina A."/>
            <person name="Stielow B."/>
            <person name="Teixiera M."/>
            <person name="Abouelleil A."/>
            <person name="Chapman S.B."/>
            <person name="Priest M."/>
            <person name="Young S.K."/>
            <person name="Wortman J."/>
            <person name="Nusbaum C."/>
            <person name="Birren B."/>
        </authorList>
    </citation>
    <scope>NUCLEOTIDE SEQUENCE [LARGE SCALE GENOMIC DNA]</scope>
    <source>
        <strain evidence="6 7">CBS 43764</strain>
    </source>
</reference>
<evidence type="ECO:0000259" key="5">
    <source>
        <dbReference type="Pfam" id="PF20843"/>
    </source>
</evidence>
<keyword evidence="1" id="KW-0472">Membrane</keyword>
<protein>
    <recommendedName>
        <fullName evidence="8">Cellular morphogenesis protein</fullName>
    </recommendedName>
</protein>
<dbReference type="InterPro" id="IPR048266">
    <property type="entry name" value="Rax2-like_second"/>
</dbReference>
<dbReference type="GeneID" id="27309608"/>
<evidence type="ECO:0000256" key="2">
    <source>
        <dbReference type="SAM" id="SignalP"/>
    </source>
</evidence>
<feature type="domain" description="Rax2-like third" evidence="5">
    <location>
        <begin position="378"/>
        <end position="540"/>
    </location>
</feature>
<dbReference type="GO" id="GO:1902929">
    <property type="term" value="C:plasma membrane of growing cell tip"/>
    <property type="evidence" value="ECO:0007669"/>
    <property type="project" value="TreeGrafter"/>
</dbReference>
<proteinExistence type="predicted"/>
<dbReference type="PANTHER" id="PTHR31778">
    <property type="entry name" value="BUD SITE SELECTION PROTEIN RAX2"/>
    <property type="match status" value="1"/>
</dbReference>
<feature type="signal peptide" evidence="2">
    <location>
        <begin position="1"/>
        <end position="23"/>
    </location>
</feature>
<dbReference type="Pfam" id="PF12768">
    <property type="entry name" value="Rax2"/>
    <property type="match status" value="1"/>
</dbReference>
<gene>
    <name evidence="6" type="ORF">PV09_01635</name>
</gene>
<dbReference type="AlphaFoldDB" id="A0A0D1Z3Y7"/>
<dbReference type="OrthoDB" id="2503993at2759"/>
<keyword evidence="7" id="KW-1185">Reference proteome</keyword>
<dbReference type="InterPro" id="IPR024982">
    <property type="entry name" value="Rax2-like_C"/>
</dbReference>
<dbReference type="FunCoup" id="A0A0D1Z3Y7">
    <property type="interactions" value="61"/>
</dbReference>
<keyword evidence="1" id="KW-1133">Transmembrane helix</keyword>
<dbReference type="STRING" id="253628.A0A0D1Z3Y7"/>
<sequence>MRTLFALPARLAALVFTASSSLAFSFQQAPSSNLDISQLGRVGVAGDFDAVSLYQWVGQSQSSGSQNGSSSLLSRFPYGTFANLDVSDGMIQAMCPFVLQDGTLAGVVVGGNFTSVGGVESNGVALFNTTTAAIQPLQGLNGSVSALYCDQNSSTVYMGGSFTSGNSSNAIGWRTSNWISLPFDGFNGPVNAITKSPNGTFIFGGSFDGLGNATTPEVRDSQVIPLSSANISATASSTQDGFSDPRNIICKTGSEDGPGNTWLLADNAAGTWTADFEFGFIPTKLRLYNTNEQGRGTKTFRFVAQPINGIMNFSYVDPSSGQEMFCDARCPLPENNKTAQDFRFVNMVGMNSFSIDISEFYGAGAGLAGIELFEDDIYAFAINDFNAGQCAGVSTTSAISTTTGPWEVTPSHQSNSEYLTAQLDGTTTTDSASVVFEPNIVQTGNYSITIFTPGCIGDGTCSTRGRVNITGVMSNPSGTGPSVPISTEIWQTNNYDKYDEIYLGRVDVVSGSFRPSVTLTPSAGQNGPLTVVAQKIRASLQVSTGGLNGLFEYNPNEATASTDFSSSVVDTAGNSLGSTASISALAVENQTIYVAGNFSSNISTSVFAITDKISDLGEGGLNGAVSSMTLNNSVLYFAGSFNGTKDGSTAGLTGVASFNITAGKWVPLGAGINGNADFVVPFLLNTTASNDPEVAIAVSGNFDSINAFGDNQAKAAAGFAIWLPGHANWLENLNVTTIFLQGVLITGTNVPGNPPLFAGQVSSFELAANGSFELTGTGNTIQQFPVSITDTPSQTKTSAKAKRAVVDQSTNGVVAGLFYNDNGLNLTIYGGHFTTTATNGSTITNLAIVNGSDGNAVSGFAAGVDSSSVVAALGTSGTSLFVGGNLTGNVNGREVGGLVMYDLVANDYASPQPASLQGSSATVNAIAPQPSTTLVYVGGDFQSAGSFNCPALCVFDTSRSQWISPGGNDVSGSVTSMSWVSNYQLAIVGNLTVGSNTSTVMIYDTKINSGQFLDINGPAGTLTAITSGSSDGTQYWVGGTNVDGSPLLQKYNGTWTAVEPALGQGSVIQGLQVFTTTQNHGKSDLLNRNLVLMALGSLNVPNFGNASAAIFNGTTWTPYALTGSTTGNGSLRQVFVENPFNFFKSSRRYLAIGFVVLIGLAISLGIIFLLVIAGIFAERYRRKRDGYVPAPQNMPQDKYNNINRVPPEHLFGSMNPNSRPSGPL</sequence>
<feature type="transmembrane region" description="Helical" evidence="1">
    <location>
        <begin position="1149"/>
        <end position="1177"/>
    </location>
</feature>
<feature type="chain" id="PRO_5002237522" description="Cellular morphogenesis protein" evidence="2">
    <location>
        <begin position="24"/>
        <end position="1224"/>
    </location>
</feature>
<dbReference type="Pfam" id="PF20842">
    <property type="entry name" value="Rax2_2"/>
    <property type="match status" value="1"/>
</dbReference>
<evidence type="ECO:0008006" key="8">
    <source>
        <dbReference type="Google" id="ProtNLM"/>
    </source>
</evidence>
<dbReference type="Pfam" id="PF20843">
    <property type="entry name" value="Rax2_3"/>
    <property type="match status" value="1"/>
</dbReference>
<dbReference type="SUPFAM" id="SSF50965">
    <property type="entry name" value="Galactose oxidase, central domain"/>
    <property type="match status" value="1"/>
</dbReference>
<evidence type="ECO:0000313" key="7">
    <source>
        <dbReference type="Proteomes" id="UP000053259"/>
    </source>
</evidence>
<dbReference type="PANTHER" id="PTHR31778:SF2">
    <property type="entry name" value="BUD SITE SELECTION PROTEIN RAX2"/>
    <property type="match status" value="1"/>
</dbReference>
<dbReference type="EMBL" id="KN847532">
    <property type="protein sequence ID" value="KIW07697.1"/>
    <property type="molecule type" value="Genomic_DNA"/>
</dbReference>
<name>A0A0D1Z3Y7_9PEZI</name>
<dbReference type="HOGENOM" id="CLU_005863_0_0_1"/>